<evidence type="ECO:0000259" key="1">
    <source>
        <dbReference type="SMART" id="SM00148"/>
    </source>
</evidence>
<name>A0AAD9L970_PAPLA</name>
<dbReference type="SUPFAM" id="SSF51695">
    <property type="entry name" value="PLC-like phosphodiesterases"/>
    <property type="match status" value="1"/>
</dbReference>
<gene>
    <name evidence="2" type="ORF">DB88DRAFT_508023</name>
</gene>
<dbReference type="EMBL" id="JAODAN010000001">
    <property type="protein sequence ID" value="KAK1927966.1"/>
    <property type="molecule type" value="Genomic_DNA"/>
</dbReference>
<evidence type="ECO:0000313" key="3">
    <source>
        <dbReference type="Proteomes" id="UP001182556"/>
    </source>
</evidence>
<dbReference type="AlphaFoldDB" id="A0AAD9L970"/>
<dbReference type="InterPro" id="IPR000909">
    <property type="entry name" value="PLipase_C_PInositol-sp_X_dom"/>
</dbReference>
<keyword evidence="3" id="KW-1185">Reference proteome</keyword>
<feature type="domain" description="Phosphatidylinositol-specific phospholipase C X" evidence="1">
    <location>
        <begin position="139"/>
        <end position="277"/>
    </location>
</feature>
<dbReference type="GO" id="GO:0008081">
    <property type="term" value="F:phosphoric diester hydrolase activity"/>
    <property type="evidence" value="ECO:0007669"/>
    <property type="project" value="InterPro"/>
</dbReference>
<comment type="caution">
    <text evidence="2">The sequence shown here is derived from an EMBL/GenBank/DDBJ whole genome shotgun (WGS) entry which is preliminary data.</text>
</comment>
<reference evidence="2" key="1">
    <citation type="submission" date="2023-02" db="EMBL/GenBank/DDBJ databases">
        <title>Identification and recombinant expression of a fungal hydrolase from Papiliotrema laurentii that hydrolyzes apple cutin and clears colloidal polyester polyurethane.</title>
        <authorList>
            <consortium name="DOE Joint Genome Institute"/>
            <person name="Roman V.A."/>
            <person name="Bojanowski C."/>
            <person name="Crable B.R."/>
            <person name="Wagner D.N."/>
            <person name="Hung C.S."/>
            <person name="Nadeau L.J."/>
            <person name="Schratz L."/>
            <person name="Haridas S."/>
            <person name="Pangilinan J."/>
            <person name="Lipzen A."/>
            <person name="Na H."/>
            <person name="Yan M."/>
            <person name="Ng V."/>
            <person name="Grigoriev I.V."/>
            <person name="Spatafora J.W."/>
            <person name="Barlow D."/>
            <person name="Biffinger J."/>
            <person name="Kelley-Loughnane N."/>
            <person name="Varaljay V.A."/>
            <person name="Crookes-Goodson W.J."/>
        </authorList>
    </citation>
    <scope>NUCLEOTIDE SEQUENCE</scope>
    <source>
        <strain evidence="2">5307AH</strain>
    </source>
</reference>
<proteinExistence type="predicted"/>
<dbReference type="PROSITE" id="PS50007">
    <property type="entry name" value="PIPLC_X_DOMAIN"/>
    <property type="match status" value="1"/>
</dbReference>
<organism evidence="2 3">
    <name type="scientific">Papiliotrema laurentii</name>
    <name type="common">Cryptococcus laurentii</name>
    <dbReference type="NCBI Taxonomy" id="5418"/>
    <lineage>
        <taxon>Eukaryota</taxon>
        <taxon>Fungi</taxon>
        <taxon>Dikarya</taxon>
        <taxon>Basidiomycota</taxon>
        <taxon>Agaricomycotina</taxon>
        <taxon>Tremellomycetes</taxon>
        <taxon>Tremellales</taxon>
        <taxon>Rhynchogastremaceae</taxon>
        <taxon>Papiliotrema</taxon>
    </lineage>
</organism>
<dbReference type="PANTHER" id="PTHR13593:SF113">
    <property type="entry name" value="SI:DKEY-266F7.9"/>
    <property type="match status" value="1"/>
</dbReference>
<evidence type="ECO:0000313" key="2">
    <source>
        <dbReference type="EMBL" id="KAK1927966.1"/>
    </source>
</evidence>
<dbReference type="CDD" id="cd08586">
    <property type="entry name" value="PI-PLCc_BcPLC_like"/>
    <property type="match status" value="1"/>
</dbReference>
<accession>A0AAD9L970</accession>
<dbReference type="InterPro" id="IPR017946">
    <property type="entry name" value="PLC-like_Pdiesterase_TIM-brl"/>
</dbReference>
<dbReference type="GO" id="GO:0006629">
    <property type="term" value="P:lipid metabolic process"/>
    <property type="evidence" value="ECO:0007669"/>
    <property type="project" value="InterPro"/>
</dbReference>
<dbReference type="Gene3D" id="3.20.20.190">
    <property type="entry name" value="Phosphatidylinositol (PI) phosphodiesterase"/>
    <property type="match status" value="1"/>
</dbReference>
<dbReference type="Pfam" id="PF00388">
    <property type="entry name" value="PI-PLC-X"/>
    <property type="match status" value="1"/>
</dbReference>
<protein>
    <submittedName>
        <fullName evidence="2">PLC-like phosphodiesterase</fullName>
    </submittedName>
</protein>
<dbReference type="PANTHER" id="PTHR13593">
    <property type="match status" value="1"/>
</dbReference>
<dbReference type="SMART" id="SM00148">
    <property type="entry name" value="PLCXc"/>
    <property type="match status" value="1"/>
</dbReference>
<dbReference type="InterPro" id="IPR051057">
    <property type="entry name" value="PI-PLC_domain"/>
</dbReference>
<sequence length="430" mass="48003">MSIEVYSPGFVLGAVYSEPSGSSSTTTAELKVASVAPHRYTFAPAAIEGSKQYILSFSDDTSEQTGQTALQVSIPLNADRALRRRQWRQVPVAPSGNDSMGRLPAGPPARAYEVMQGSQRWIVVLPTANTADWMGSMPDSIRLGDLTIPGTHESCALYGYPISQCQQPSTDIAQQLVDGVRYLDVRLRAVGNDLLTYHGPRPQRSTIRRLLETIHGFLISHPTETVILCLKEETPPSHPMFSELVYRHFQPYRDEWFIENRIPELRDVRGRGILMTRFEAAGGSWAGNMGIHPSTWPDSRKEGFVWDCAGTPFRIQDWYRVQSFLEIPEKFQAIIDHLAPTLNADPAHPFSLSYTSASSFPLSLPTTIAKGFGWPDWGMGVYGVNQRLAHWLLLRLIEGQRVRACLAMDFYRQCGDDRGLAALLVSMNFV</sequence>
<dbReference type="Proteomes" id="UP001182556">
    <property type="component" value="Unassembled WGS sequence"/>
</dbReference>